<gene>
    <name evidence="3" type="ORF">HQ497_14290</name>
</gene>
<dbReference type="Pfam" id="PF13432">
    <property type="entry name" value="TPR_16"/>
    <property type="match status" value="1"/>
</dbReference>
<dbReference type="InterPro" id="IPR011990">
    <property type="entry name" value="TPR-like_helical_dom_sf"/>
</dbReference>
<dbReference type="Gene3D" id="1.25.40.10">
    <property type="entry name" value="Tetratricopeptide repeat domain"/>
    <property type="match status" value="1"/>
</dbReference>
<keyword evidence="2" id="KW-0802">TPR repeat</keyword>
<dbReference type="Proteomes" id="UP000754644">
    <property type="component" value="Unassembled WGS sequence"/>
</dbReference>
<evidence type="ECO:0000313" key="4">
    <source>
        <dbReference type="Proteomes" id="UP000754644"/>
    </source>
</evidence>
<dbReference type="SUPFAM" id="SSF48452">
    <property type="entry name" value="TPR-like"/>
    <property type="match status" value="1"/>
</dbReference>
<evidence type="ECO:0000256" key="2">
    <source>
        <dbReference type="PROSITE-ProRule" id="PRU00339"/>
    </source>
</evidence>
<protein>
    <submittedName>
        <fullName evidence="3">Sulfotransferase</fullName>
    </submittedName>
</protein>
<organism evidence="3 4">
    <name type="scientific">SAR86 cluster bacterium</name>
    <dbReference type="NCBI Taxonomy" id="2030880"/>
    <lineage>
        <taxon>Bacteria</taxon>
        <taxon>Pseudomonadati</taxon>
        <taxon>Pseudomonadota</taxon>
        <taxon>Gammaproteobacteria</taxon>
        <taxon>SAR86 cluster</taxon>
    </lineage>
</organism>
<accession>A0A973AAH6</accession>
<reference evidence="3" key="1">
    <citation type="submission" date="2020-05" db="EMBL/GenBank/DDBJ databases">
        <title>Sulfur intermediates as new biogeochemical hubs in an aquatic model microbial ecosystem.</title>
        <authorList>
            <person name="Vigneron A."/>
        </authorList>
    </citation>
    <scope>NUCLEOTIDE SEQUENCE</scope>
    <source>
        <strain evidence="3">Bin.250</strain>
    </source>
</reference>
<dbReference type="SMART" id="SM00028">
    <property type="entry name" value="TPR"/>
    <property type="match status" value="2"/>
</dbReference>
<evidence type="ECO:0000256" key="1">
    <source>
        <dbReference type="ARBA" id="ARBA00022679"/>
    </source>
</evidence>
<evidence type="ECO:0000313" key="3">
    <source>
        <dbReference type="EMBL" id="NQV66527.1"/>
    </source>
</evidence>
<name>A0A973AAH6_9GAMM</name>
<keyword evidence="1" id="KW-0808">Transferase</keyword>
<dbReference type="InterPro" id="IPR026634">
    <property type="entry name" value="TPST-like"/>
</dbReference>
<dbReference type="EMBL" id="JABMOJ010000534">
    <property type="protein sequence ID" value="NQV66527.1"/>
    <property type="molecule type" value="Genomic_DNA"/>
</dbReference>
<dbReference type="InterPro" id="IPR027417">
    <property type="entry name" value="P-loop_NTPase"/>
</dbReference>
<feature type="repeat" description="TPR" evidence="2">
    <location>
        <begin position="77"/>
        <end position="110"/>
    </location>
</feature>
<dbReference type="GO" id="GO:0008476">
    <property type="term" value="F:protein-tyrosine sulfotransferase activity"/>
    <property type="evidence" value="ECO:0007669"/>
    <property type="project" value="InterPro"/>
</dbReference>
<dbReference type="InterPro" id="IPR019734">
    <property type="entry name" value="TPR_rpt"/>
</dbReference>
<dbReference type="PANTHER" id="PTHR12788">
    <property type="entry name" value="PROTEIN-TYROSINE SULFOTRANSFERASE 2"/>
    <property type="match status" value="1"/>
</dbReference>
<dbReference type="PROSITE" id="PS50005">
    <property type="entry name" value="TPR"/>
    <property type="match status" value="2"/>
</dbReference>
<comment type="caution">
    <text evidence="3">The sequence shown here is derived from an EMBL/GenBank/DDBJ whole genome shotgun (WGS) entry which is preliminary data.</text>
</comment>
<dbReference type="AlphaFoldDB" id="A0A973AAH6"/>
<dbReference type="SUPFAM" id="SSF52540">
    <property type="entry name" value="P-loop containing nucleoside triphosphate hydrolases"/>
    <property type="match status" value="1"/>
</dbReference>
<sequence length="513" mass="57274">MPETVNMNTKKALLKSVELLSKGEAVEALQLTSEVLKKHPQLAVAHLVKGRCLLMVSRVDEAVAALRQALQNDPNSTEALVSLAMALQQQGKMEEPLTLFIRAMELDPNSTTIMCKAANFMLNRGFLDDAEILYRQAANKGDSGALNGLLMILERRGDTEAALSLIEQNKHALSTSVALTQTYAKLLYREKNYTQALTALDAIDESQLPPSVGVTYYQLLGDINHELAAADKAFDAYQQSNQLRNIHYDWQAHEQRISEIISKYPEASSFSSLPCAESCSDLPIFIVGMPRTGTSLLEQILSMHSAMHCAGELDYINDIALNLAPDSQEYISAAADKYLSALKLLDPEARHITDKMPHNYLHLGLIAQLFPAAKIIICRRDALDTGLSCYRRNFHATHDYATDLWSIGHYMGQLERLVEHWKTVLPLPILEVNYEALVGDFEANVREVLDFCGLPWEETVLSFHQADRLVTTASYHQVKQPLYGSSVGYAKSYAKHLQMLQEGLQVWQKRTPA</sequence>
<dbReference type="Gene3D" id="3.40.50.300">
    <property type="entry name" value="P-loop containing nucleotide triphosphate hydrolases"/>
    <property type="match status" value="1"/>
</dbReference>
<dbReference type="PANTHER" id="PTHR12788:SF10">
    <property type="entry name" value="PROTEIN-TYROSINE SULFOTRANSFERASE"/>
    <property type="match status" value="1"/>
</dbReference>
<proteinExistence type="predicted"/>
<dbReference type="Pfam" id="PF13469">
    <property type="entry name" value="Sulfotransfer_3"/>
    <property type="match status" value="1"/>
</dbReference>
<feature type="repeat" description="TPR" evidence="2">
    <location>
        <begin position="43"/>
        <end position="76"/>
    </location>
</feature>